<dbReference type="InterPro" id="IPR036388">
    <property type="entry name" value="WH-like_DNA-bd_sf"/>
</dbReference>
<dbReference type="EMBL" id="JAZEWV010000031">
    <property type="protein sequence ID" value="MEE4545549.1"/>
    <property type="molecule type" value="Genomic_DNA"/>
</dbReference>
<dbReference type="SMART" id="SM00421">
    <property type="entry name" value="HTH_LUXR"/>
    <property type="match status" value="1"/>
</dbReference>
<dbReference type="PROSITE" id="PS50043">
    <property type="entry name" value="HTH_LUXR_2"/>
    <property type="match status" value="1"/>
</dbReference>
<evidence type="ECO:0000256" key="1">
    <source>
        <dbReference type="SAM" id="MobiDB-lite"/>
    </source>
</evidence>
<keyword evidence="4" id="KW-1185">Reference proteome</keyword>
<dbReference type="InterPro" id="IPR051797">
    <property type="entry name" value="TrmB-like"/>
</dbReference>
<dbReference type="Gene3D" id="1.10.10.10">
    <property type="entry name" value="Winged helix-like DNA-binding domain superfamily/Winged helix DNA-binding domain"/>
    <property type="match status" value="1"/>
</dbReference>
<sequence length="353" mass="38032">MEVGTAGGEGDRPPEGTGDASRLGADEVAVYGWIAAHEGVDVAGAAGALGLTPERVAAASASLTALRLVHEADGRLDVLDPDLVSGVMAAPVILALQRHQSELELIRERFSGLRDTYLRATRARSPKIEQVGQVEEVRAALTRAADECQAEILTCQPGGNRVPEVLEEALRRDTTTLARGVRMRTLYHHTARFNGPSQAYVATLSMLGAEYRTAHELFGRLIVFDQRVAFIPYADDSWGAVVIREPSIVHYLCRIFEQTWTLAQPFSDASVDGMEAVAADLDRTIARLLAAGMKDEAIGRRLGMSLRTVRRHIADMMEDLGAESRFQAGALMAAKGLLSDGDDQALTVPTTTG</sequence>
<dbReference type="Pfam" id="PF00196">
    <property type="entry name" value="GerE"/>
    <property type="match status" value="1"/>
</dbReference>
<reference evidence="3 4" key="1">
    <citation type="submission" date="2023-12" db="EMBL/GenBank/DDBJ databases">
        <title>Streptomyces sp. V4-01.</title>
        <authorList>
            <person name="Somphong A."/>
            <person name="Phongsopitanun W."/>
        </authorList>
    </citation>
    <scope>NUCLEOTIDE SEQUENCE [LARGE SCALE GENOMIC DNA]</scope>
    <source>
        <strain evidence="3 4">V4-01</strain>
    </source>
</reference>
<dbReference type="CDD" id="cd06170">
    <property type="entry name" value="LuxR_C_like"/>
    <property type="match status" value="1"/>
</dbReference>
<evidence type="ECO:0000313" key="3">
    <source>
        <dbReference type="EMBL" id="MEE4545549.1"/>
    </source>
</evidence>
<dbReference type="InterPro" id="IPR000792">
    <property type="entry name" value="Tscrpt_reg_LuxR_C"/>
</dbReference>
<organism evidence="3 4">
    <name type="scientific">Actinacidiphila polyblastidii</name>
    <dbReference type="NCBI Taxonomy" id="3110430"/>
    <lineage>
        <taxon>Bacteria</taxon>
        <taxon>Bacillati</taxon>
        <taxon>Actinomycetota</taxon>
        <taxon>Actinomycetes</taxon>
        <taxon>Kitasatosporales</taxon>
        <taxon>Streptomycetaceae</taxon>
        <taxon>Actinacidiphila</taxon>
    </lineage>
</organism>
<gene>
    <name evidence="3" type="ORF">V2S66_26725</name>
</gene>
<dbReference type="PANTHER" id="PTHR34293:SF1">
    <property type="entry name" value="HTH-TYPE TRANSCRIPTIONAL REGULATOR TRMBL2"/>
    <property type="match status" value="1"/>
</dbReference>
<dbReference type="SUPFAM" id="SSF46894">
    <property type="entry name" value="C-terminal effector domain of the bipartite response regulators"/>
    <property type="match status" value="1"/>
</dbReference>
<accession>A0ABU7PIA7</accession>
<dbReference type="PANTHER" id="PTHR34293">
    <property type="entry name" value="HTH-TYPE TRANSCRIPTIONAL REGULATOR TRMBL2"/>
    <property type="match status" value="1"/>
</dbReference>
<evidence type="ECO:0000259" key="2">
    <source>
        <dbReference type="PROSITE" id="PS50043"/>
    </source>
</evidence>
<name>A0ABU7PIA7_9ACTN</name>
<comment type="caution">
    <text evidence="3">The sequence shown here is derived from an EMBL/GenBank/DDBJ whole genome shotgun (WGS) entry which is preliminary data.</text>
</comment>
<dbReference type="RefSeq" id="WP_330799235.1">
    <property type="nucleotide sequence ID" value="NZ_JAZEWV010000031.1"/>
</dbReference>
<dbReference type="Proteomes" id="UP001344658">
    <property type="component" value="Unassembled WGS sequence"/>
</dbReference>
<proteinExistence type="predicted"/>
<evidence type="ECO:0000313" key="4">
    <source>
        <dbReference type="Proteomes" id="UP001344658"/>
    </source>
</evidence>
<dbReference type="InterPro" id="IPR016032">
    <property type="entry name" value="Sig_transdc_resp-reg_C-effctor"/>
</dbReference>
<protein>
    <submittedName>
        <fullName evidence="3">Helix-turn-helix transcriptional regulator</fullName>
    </submittedName>
</protein>
<feature type="region of interest" description="Disordered" evidence="1">
    <location>
        <begin position="1"/>
        <end position="21"/>
    </location>
</feature>
<feature type="domain" description="HTH luxR-type" evidence="2">
    <location>
        <begin position="277"/>
        <end position="336"/>
    </location>
</feature>